<organism evidence="4 5">
    <name type="scientific">Cudoniella acicularis</name>
    <dbReference type="NCBI Taxonomy" id="354080"/>
    <lineage>
        <taxon>Eukaryota</taxon>
        <taxon>Fungi</taxon>
        <taxon>Dikarya</taxon>
        <taxon>Ascomycota</taxon>
        <taxon>Pezizomycotina</taxon>
        <taxon>Leotiomycetes</taxon>
        <taxon>Helotiales</taxon>
        <taxon>Tricladiaceae</taxon>
        <taxon>Cudoniella</taxon>
    </lineage>
</organism>
<dbReference type="AlphaFoldDB" id="A0A8H4RRD3"/>
<name>A0A8H4RRD3_9HELO</name>
<protein>
    <submittedName>
        <fullName evidence="4">Uncharacterized protein</fullName>
    </submittedName>
</protein>
<dbReference type="EMBL" id="JAAMPI010000199">
    <property type="protein sequence ID" value="KAF4634238.1"/>
    <property type="molecule type" value="Genomic_DNA"/>
</dbReference>
<dbReference type="Pfam" id="PF22974">
    <property type="entry name" value="DUF7029"/>
    <property type="match status" value="1"/>
</dbReference>
<feature type="signal peptide" evidence="1">
    <location>
        <begin position="1"/>
        <end position="19"/>
    </location>
</feature>
<evidence type="ECO:0000313" key="4">
    <source>
        <dbReference type="EMBL" id="KAF4634238.1"/>
    </source>
</evidence>
<dbReference type="Pfam" id="PF23865">
    <property type="entry name" value="DUF7223"/>
    <property type="match status" value="1"/>
</dbReference>
<gene>
    <name evidence="4" type="ORF">G7Y89_g3873</name>
</gene>
<feature type="domain" description="DUF7223" evidence="3">
    <location>
        <begin position="207"/>
        <end position="454"/>
    </location>
</feature>
<evidence type="ECO:0000259" key="2">
    <source>
        <dbReference type="Pfam" id="PF22974"/>
    </source>
</evidence>
<accession>A0A8H4RRD3</accession>
<evidence type="ECO:0000256" key="1">
    <source>
        <dbReference type="SAM" id="SignalP"/>
    </source>
</evidence>
<dbReference type="OrthoDB" id="160645at2759"/>
<dbReference type="InterPro" id="IPR055647">
    <property type="entry name" value="DUF7223"/>
</dbReference>
<sequence length="492" mass="53858">MHLTTCLLASAGLWQAAHAVINLVPILPPDTGLDKRTTANVKLHDKTSVYWADTPSNASIMVNVTLETGDDEMIVSMDYFAPELQSVKCDGELALTFTSPDTYAKAIKDWSWVNFSQNRTFIMLVNYGNCSADSGRKPWLVNWANYDNRTNTVEFNATQKTWSDLQTGYTIQWGQNAGPTAPDNSTAVAKRSIFGKLDPHWNPSMHIDVNHDFSKNLYTKNYKGVNFKIDCANCGTKGRFNFAGHIKTTLRHPLTPSEMTMSVTPAGVEADLGLSLNINGKLASAWADEATFLEIPIEAIHIPDLLQVGPELTLSAGFSMQTIEGSATVSTGLTAKIPDSSIFFVDFLNSKNNKNNGWKPTLSTQPINVDAQINAGLDVYMKLAANLDCTVFNSYGMGVDLALQVPDIKVNVEADYSNKGNVCPNKKGDWGAKFSGAVGLDLKLQAWLQKGKDNKDYLYNGDLFSDPSLYTFPSVCFAFGSAPKTTVTQHNV</sequence>
<feature type="chain" id="PRO_5034426016" evidence="1">
    <location>
        <begin position="20"/>
        <end position="492"/>
    </location>
</feature>
<comment type="caution">
    <text evidence="4">The sequence shown here is derived from an EMBL/GenBank/DDBJ whole genome shotgun (WGS) entry which is preliminary data.</text>
</comment>
<feature type="domain" description="DUF7029" evidence="2">
    <location>
        <begin position="68"/>
        <end position="167"/>
    </location>
</feature>
<evidence type="ECO:0000259" key="3">
    <source>
        <dbReference type="Pfam" id="PF23865"/>
    </source>
</evidence>
<evidence type="ECO:0000313" key="5">
    <source>
        <dbReference type="Proteomes" id="UP000566819"/>
    </source>
</evidence>
<proteinExistence type="predicted"/>
<keyword evidence="1" id="KW-0732">Signal</keyword>
<reference evidence="4 5" key="1">
    <citation type="submission" date="2020-03" db="EMBL/GenBank/DDBJ databases">
        <title>Draft Genome Sequence of Cudoniella acicularis.</title>
        <authorList>
            <person name="Buettner E."/>
            <person name="Kellner H."/>
        </authorList>
    </citation>
    <scope>NUCLEOTIDE SEQUENCE [LARGE SCALE GENOMIC DNA]</scope>
    <source>
        <strain evidence="4 5">DSM 108380</strain>
    </source>
</reference>
<dbReference type="Proteomes" id="UP000566819">
    <property type="component" value="Unassembled WGS sequence"/>
</dbReference>
<dbReference type="InterPro" id="IPR054293">
    <property type="entry name" value="DUF7029"/>
</dbReference>
<keyword evidence="5" id="KW-1185">Reference proteome</keyword>